<proteinExistence type="predicted"/>
<accession>A0A0K0XEN2</accession>
<dbReference type="RefSeq" id="WP_049748293.1">
    <property type="nucleotide sequence ID" value="NZ_CP012150.1"/>
</dbReference>
<sequence length="124" mass="13508">MTDRAALLAHADQVLNGTVDLGVRGPRTAALLARRAFEDWLDETSRSWAVHANSDRAPTTSSKLVVLGALRGEELGETAKRVWHGLSRAVHHHAYELQPSVAEVRSLLRDLHAVIEQAKGDAST</sequence>
<organism evidence="1 2">
    <name type="scientific">Mycolicibacterium goodii</name>
    <name type="common">Mycobacterium goodii</name>
    <dbReference type="NCBI Taxonomy" id="134601"/>
    <lineage>
        <taxon>Bacteria</taxon>
        <taxon>Bacillati</taxon>
        <taxon>Actinomycetota</taxon>
        <taxon>Actinomycetes</taxon>
        <taxon>Mycobacteriales</taxon>
        <taxon>Mycobacteriaceae</taxon>
        <taxon>Mycolicibacterium</taxon>
    </lineage>
</organism>
<evidence type="ECO:0000313" key="1">
    <source>
        <dbReference type="EMBL" id="AKS35850.1"/>
    </source>
</evidence>
<reference evidence="1 2" key="1">
    <citation type="submission" date="2015-07" db="EMBL/GenBank/DDBJ databases">
        <title>Complete genome sequence of Mycobacterium goodii X7B, a facultative thermophilic biodesulfurizing bacterium.</title>
        <authorList>
            <person name="Yu B."/>
            <person name="Li F."/>
            <person name="Xu P."/>
        </authorList>
    </citation>
    <scope>NUCLEOTIDE SEQUENCE [LARGE SCALE GENOMIC DNA]</scope>
    <source>
        <strain evidence="1 2">X7B</strain>
    </source>
</reference>
<dbReference type="EMBL" id="CP012150">
    <property type="protein sequence ID" value="AKS35850.1"/>
    <property type="molecule type" value="Genomic_DNA"/>
</dbReference>
<dbReference type="OrthoDB" id="4322177at2"/>
<protein>
    <recommendedName>
        <fullName evidence="3">SAV-6107-like HEPN domain-containing protein</fullName>
    </recommendedName>
</protein>
<name>A0A0K0XEN2_MYCGD</name>
<evidence type="ECO:0008006" key="3">
    <source>
        <dbReference type="Google" id="ProtNLM"/>
    </source>
</evidence>
<dbReference type="AlphaFoldDB" id="A0A0K0XEN2"/>
<dbReference type="KEGG" id="mgo:AFA91_32430"/>
<evidence type="ECO:0000313" key="2">
    <source>
        <dbReference type="Proteomes" id="UP000062255"/>
    </source>
</evidence>
<dbReference type="Proteomes" id="UP000062255">
    <property type="component" value="Chromosome"/>
</dbReference>
<gene>
    <name evidence="1" type="ORF">AFA91_32430</name>
</gene>
<dbReference type="PATRIC" id="fig|134601.6.peg.6707"/>